<feature type="region of interest" description="Disordered" evidence="1">
    <location>
        <begin position="1"/>
        <end position="23"/>
    </location>
</feature>
<dbReference type="PANTHER" id="PTHR46033">
    <property type="entry name" value="PROTEIN MAIN-LIKE 2"/>
    <property type="match status" value="1"/>
</dbReference>
<dbReference type="Proteomes" id="UP001154282">
    <property type="component" value="Unassembled WGS sequence"/>
</dbReference>
<evidence type="ECO:0000313" key="4">
    <source>
        <dbReference type="Proteomes" id="UP001154282"/>
    </source>
</evidence>
<accession>A0AAV0NWA4</accession>
<gene>
    <name evidence="3" type="ORF">LITE_LOCUS35535</name>
</gene>
<reference evidence="3" key="1">
    <citation type="submission" date="2022-08" db="EMBL/GenBank/DDBJ databases">
        <authorList>
            <person name="Gutierrez-Valencia J."/>
        </authorList>
    </citation>
    <scope>NUCLEOTIDE SEQUENCE</scope>
</reference>
<dbReference type="InterPro" id="IPR019557">
    <property type="entry name" value="AminoTfrase-like_pln_mobile"/>
</dbReference>
<sequence>MSPVSSQIRRPPLAGDDNLSPETKSERFAKVIFNFCTKEVTTGRLTLRRQGRRPAQTSPATDERPGRTFDRSFDTPPARATSCPGVAGDGRTSGPDVCPSPATPGQDVALAGGGQTAKMVDTRGKKKLKEVEPSRVTNRIVLRSRREEAENERRRARLVENPSPPPPVPFDLDTAFEGVDEYDGSDDNYDDFPDVNDAFFESNHPSADVGLVVVLSHHDPIRRRAALVRGRRREKLIRGFSTGVGRGGPIDHSLIPSFGGHVAYRLWDDGLGARRMDSFKLSTRALAVNYLKDYKFQSEGAAALVERTGLRKLLDCSIQHLDGPLLVAFVERWQPDTNTFHMPFGEMTITLHDVAVLLGIPVGEDMVVGNESVKAQLCEMLRVEQLNERSKPSLKSGGLVCVEAMQQVGRFRERDSEVRMFLTCLLGTTLFVDRSGDRAQVWPLQFLGDTRRVRKYSWGSATLAYLYRQLDMASRANCKGMGGCLTLLQIWIYEYFPCLRDQKLGTRGLVCGEPFAKKWEGVRIGGGAQLMNERLDHYRRVLDNMTDEFVFWCPFGPRPGEMVSRSLYSGVIRCMSVEEMYDPSRCLRQFGYVQTIPSDPLPPVDVCRSANVKMYSLSYGPGLSELWKAPHCHSVQLDSISRPVQKPEDTEDGYLQWYMGRTHPRIVCPSAADQEIHHHLSHDQLAVKLVREFRTVIEHPYDDHLDLLLGLQGLLKEYDEATPYQPPPQY</sequence>
<dbReference type="GO" id="GO:0010073">
    <property type="term" value="P:meristem maintenance"/>
    <property type="evidence" value="ECO:0007669"/>
    <property type="project" value="InterPro"/>
</dbReference>
<dbReference type="InterPro" id="IPR044824">
    <property type="entry name" value="MAIN-like"/>
</dbReference>
<dbReference type="EMBL" id="CAMGYJ010000008">
    <property type="protein sequence ID" value="CAI0462830.1"/>
    <property type="molecule type" value="Genomic_DNA"/>
</dbReference>
<dbReference type="AlphaFoldDB" id="A0AAV0NWA4"/>
<comment type="caution">
    <text evidence="3">The sequence shown here is derived from an EMBL/GenBank/DDBJ whole genome shotgun (WGS) entry which is preliminary data.</text>
</comment>
<keyword evidence="4" id="KW-1185">Reference proteome</keyword>
<dbReference type="PANTHER" id="PTHR46033:SF8">
    <property type="entry name" value="PROTEIN MAINTENANCE OF MERISTEMS-LIKE"/>
    <property type="match status" value="1"/>
</dbReference>
<name>A0AAV0NWA4_9ROSI</name>
<proteinExistence type="predicted"/>
<evidence type="ECO:0000256" key="1">
    <source>
        <dbReference type="SAM" id="MobiDB-lite"/>
    </source>
</evidence>
<protein>
    <recommendedName>
        <fullName evidence="2">Aminotransferase-like plant mobile domain-containing protein</fullName>
    </recommendedName>
</protein>
<feature type="region of interest" description="Disordered" evidence="1">
    <location>
        <begin position="145"/>
        <end position="169"/>
    </location>
</feature>
<feature type="domain" description="Aminotransferase-like plant mobile" evidence="2">
    <location>
        <begin position="313"/>
        <end position="658"/>
    </location>
</feature>
<feature type="region of interest" description="Disordered" evidence="1">
    <location>
        <begin position="43"/>
        <end position="114"/>
    </location>
</feature>
<feature type="compositionally biased region" description="Basic and acidic residues" evidence="1">
    <location>
        <begin position="61"/>
        <end position="73"/>
    </location>
</feature>
<evidence type="ECO:0000259" key="2">
    <source>
        <dbReference type="Pfam" id="PF10536"/>
    </source>
</evidence>
<dbReference type="Pfam" id="PF10536">
    <property type="entry name" value="PMD"/>
    <property type="match status" value="1"/>
</dbReference>
<evidence type="ECO:0000313" key="3">
    <source>
        <dbReference type="EMBL" id="CAI0462830.1"/>
    </source>
</evidence>
<organism evidence="3 4">
    <name type="scientific">Linum tenue</name>
    <dbReference type="NCBI Taxonomy" id="586396"/>
    <lineage>
        <taxon>Eukaryota</taxon>
        <taxon>Viridiplantae</taxon>
        <taxon>Streptophyta</taxon>
        <taxon>Embryophyta</taxon>
        <taxon>Tracheophyta</taxon>
        <taxon>Spermatophyta</taxon>
        <taxon>Magnoliopsida</taxon>
        <taxon>eudicotyledons</taxon>
        <taxon>Gunneridae</taxon>
        <taxon>Pentapetalae</taxon>
        <taxon>rosids</taxon>
        <taxon>fabids</taxon>
        <taxon>Malpighiales</taxon>
        <taxon>Linaceae</taxon>
        <taxon>Linum</taxon>
    </lineage>
</organism>